<dbReference type="EMBL" id="CAMXCT030000036">
    <property type="protein sequence ID" value="CAL4760119.1"/>
    <property type="molecule type" value="Genomic_DNA"/>
</dbReference>
<gene>
    <name evidence="4" type="ORF">C1SCF055_LOCUS1353</name>
</gene>
<protein>
    <submittedName>
        <fullName evidence="5">Probable glucuronosyltransferase Os01g0926400 (OsGT47D)</fullName>
    </submittedName>
</protein>
<evidence type="ECO:0000313" key="5">
    <source>
        <dbReference type="EMBL" id="CAL4760119.1"/>
    </source>
</evidence>
<evidence type="ECO:0000256" key="1">
    <source>
        <dbReference type="ARBA" id="ARBA00010271"/>
    </source>
</evidence>
<dbReference type="EMBL" id="CAMXCT020000036">
    <property type="protein sequence ID" value="CAL1126182.1"/>
    <property type="molecule type" value="Genomic_DNA"/>
</dbReference>
<reference evidence="4" key="1">
    <citation type="submission" date="2022-10" db="EMBL/GenBank/DDBJ databases">
        <authorList>
            <person name="Chen Y."/>
            <person name="Dougan E. K."/>
            <person name="Chan C."/>
            <person name="Rhodes N."/>
            <person name="Thang M."/>
        </authorList>
    </citation>
    <scope>NUCLEOTIDE SEQUENCE</scope>
</reference>
<dbReference type="InterPro" id="IPR040911">
    <property type="entry name" value="Exostosin_GT47"/>
</dbReference>
<sequence>MDALFTDPNCTLSVPWSTWLSRLEGLGGLDLGPFGAEATAEGVKAQQAEEAAAALGLGPDNSCFLGSSTLLLAQVVGAWRRGRFVAALQTFAVLHDHFLTAAHPGFFLHSAWPLGDQDARFWKDRLLYQIRRFRQIVGRTLDQGQKAFDEVPDAVERENLGSFASHAFQQMQQRNTSSRWPWELSPTVALIPNYGGTLPPVRVYVYGESEVPALGPLTRSAAFCHYRQWGMDVGFHDFFRTSPVRTFTPEEADYFFVPSYACCHQIAGMADFPELDRDYEAAVAQLAYFQRAGGRDHIFSFHYIDLFPSWRKRIPKSVILTPETEVGFERSLGDFGLDQTRFPPFNPLKDIVVPPYINLKDILGFHRHSKALGSRSILASFAGKLWDAESVAEAAEVRNRVAQLGKAPGFRIHGYASIKDMLNPDGMQRLMGDSVFCLVPRGRAAWSVRFFESLWAGCVPVLLSDHYQPSFDQLFDATEFVMKWPVSRIDESLVSFLTNLPLDVARRYIANGRNVRCWYLYPPPEVSWIGDWQTRHELEEVEKHVCPNLSSSRNAFQAVVEILARRKVASRVRPEAFYIPNPQRNFETTVVDAASSSRPVSKVVSLLQGMKEQLESEASEEAELMEKYNCWCKENGEAKEKAILEATSRIEEWENRIAELSAMSSRLGTEYKNLQEEVDKNQASMDESMALRKKEVAKFHEEEKELFNSLNSVWSSVSLLTLRVTKAHLTSFNITPTAIGSTHST</sequence>
<proteinExistence type="inferred from homology"/>
<organism evidence="4">
    <name type="scientific">Cladocopium goreaui</name>
    <dbReference type="NCBI Taxonomy" id="2562237"/>
    <lineage>
        <taxon>Eukaryota</taxon>
        <taxon>Sar</taxon>
        <taxon>Alveolata</taxon>
        <taxon>Dinophyceae</taxon>
        <taxon>Suessiales</taxon>
        <taxon>Symbiodiniaceae</taxon>
        <taxon>Cladocopium</taxon>
    </lineage>
</organism>
<comment type="similarity">
    <text evidence="1">Belongs to the glycosyltransferase 47 family.</text>
</comment>
<dbReference type="PANTHER" id="PTHR11062">
    <property type="entry name" value="EXOSTOSIN HEPARAN SULFATE GLYCOSYLTRANSFERASE -RELATED"/>
    <property type="match status" value="1"/>
</dbReference>
<evidence type="ECO:0000313" key="4">
    <source>
        <dbReference type="EMBL" id="CAI3972807.1"/>
    </source>
</evidence>
<reference evidence="5 6" key="2">
    <citation type="submission" date="2024-05" db="EMBL/GenBank/DDBJ databases">
        <authorList>
            <person name="Chen Y."/>
            <person name="Shah S."/>
            <person name="Dougan E. K."/>
            <person name="Thang M."/>
            <person name="Chan C."/>
        </authorList>
    </citation>
    <scope>NUCLEOTIDE SEQUENCE [LARGE SCALE GENOMIC DNA]</scope>
</reference>
<dbReference type="EMBL" id="CAMXCT010000036">
    <property type="protein sequence ID" value="CAI3972807.1"/>
    <property type="molecule type" value="Genomic_DNA"/>
</dbReference>
<dbReference type="Pfam" id="PF03016">
    <property type="entry name" value="Exostosin_GT47"/>
    <property type="match status" value="1"/>
</dbReference>
<evidence type="ECO:0000259" key="3">
    <source>
        <dbReference type="Pfam" id="PF03016"/>
    </source>
</evidence>
<dbReference type="Proteomes" id="UP001152797">
    <property type="component" value="Unassembled WGS sequence"/>
</dbReference>
<evidence type="ECO:0000256" key="2">
    <source>
        <dbReference type="SAM" id="Coils"/>
    </source>
</evidence>
<evidence type="ECO:0000313" key="6">
    <source>
        <dbReference type="Proteomes" id="UP001152797"/>
    </source>
</evidence>
<comment type="caution">
    <text evidence="4">The sequence shown here is derived from an EMBL/GenBank/DDBJ whole genome shotgun (WGS) entry which is preliminary data.</text>
</comment>
<dbReference type="PANTHER" id="PTHR11062:SF281">
    <property type="entry name" value="EXOSTOSIN-LIKE 2"/>
    <property type="match status" value="1"/>
</dbReference>
<keyword evidence="6" id="KW-1185">Reference proteome</keyword>
<dbReference type="InterPro" id="IPR004263">
    <property type="entry name" value="Exostosin"/>
</dbReference>
<accession>A0A9P1BGC7</accession>
<feature type="domain" description="Exostosin GT47" evidence="3">
    <location>
        <begin position="200"/>
        <end position="497"/>
    </location>
</feature>
<keyword evidence="2" id="KW-0175">Coiled coil</keyword>
<dbReference type="AlphaFoldDB" id="A0A9P1BGC7"/>
<dbReference type="OrthoDB" id="1924787at2759"/>
<feature type="coiled-coil region" evidence="2">
    <location>
        <begin position="607"/>
        <end position="691"/>
    </location>
</feature>
<name>A0A9P1BGC7_9DINO</name>
<dbReference type="GO" id="GO:0016757">
    <property type="term" value="F:glycosyltransferase activity"/>
    <property type="evidence" value="ECO:0007669"/>
    <property type="project" value="InterPro"/>
</dbReference>